<gene>
    <name evidence="10" type="ORF">SAMN06296036_10991</name>
</gene>
<evidence type="ECO:0000313" key="11">
    <source>
        <dbReference type="Proteomes" id="UP000192907"/>
    </source>
</evidence>
<dbReference type="Pfam" id="PF00521">
    <property type="entry name" value="DNA_topoisoIV"/>
    <property type="match status" value="1"/>
</dbReference>
<evidence type="ECO:0000256" key="5">
    <source>
        <dbReference type="ARBA" id="ARBA00023235"/>
    </source>
</evidence>
<dbReference type="GO" id="GO:0003677">
    <property type="term" value="F:DNA binding"/>
    <property type="evidence" value="ECO:0007669"/>
    <property type="project" value="UniProtKB-UniRule"/>
</dbReference>
<dbReference type="InterPro" id="IPR013757">
    <property type="entry name" value="Topo_IIA_A_a_sf"/>
</dbReference>
<accession>A0A1Y6BUE4</accession>
<comment type="catalytic activity">
    <reaction evidence="1 6">
        <text>ATP-dependent breakage, passage and rejoining of double-stranded DNA.</text>
        <dbReference type="EC" id="5.6.2.2"/>
    </reaction>
</comment>
<dbReference type="GO" id="GO:0005737">
    <property type="term" value="C:cytoplasm"/>
    <property type="evidence" value="ECO:0007669"/>
    <property type="project" value="TreeGrafter"/>
</dbReference>
<evidence type="ECO:0000313" key="10">
    <source>
        <dbReference type="EMBL" id="SMF29292.1"/>
    </source>
</evidence>
<dbReference type="GO" id="GO:0003918">
    <property type="term" value="F:DNA topoisomerase type II (double strand cut, ATP-hydrolyzing) activity"/>
    <property type="evidence" value="ECO:0007669"/>
    <property type="project" value="UniProtKB-EC"/>
</dbReference>
<dbReference type="GO" id="GO:0009330">
    <property type="term" value="C:DNA topoisomerase type II (double strand cut, ATP-hydrolyzing) complex"/>
    <property type="evidence" value="ECO:0007669"/>
    <property type="project" value="TreeGrafter"/>
</dbReference>
<keyword evidence="3 6" id="KW-0799">Topoisomerase</keyword>
<evidence type="ECO:0000256" key="3">
    <source>
        <dbReference type="ARBA" id="ARBA00023029"/>
    </source>
</evidence>
<reference evidence="11" key="1">
    <citation type="submission" date="2017-04" db="EMBL/GenBank/DDBJ databases">
        <authorList>
            <person name="Varghese N."/>
            <person name="Submissions S."/>
        </authorList>
    </citation>
    <scope>NUCLEOTIDE SEQUENCE [LARGE SCALE GENOMIC DNA]</scope>
    <source>
        <strain evidence="11">RKEM611</strain>
    </source>
</reference>
<name>A0A1Y6BUE4_9BACT</name>
<feature type="active site" description="O-(5'-phospho-DNA)-tyrosine intermediate" evidence="6">
    <location>
        <position position="134"/>
    </location>
</feature>
<comment type="similarity">
    <text evidence="2">Belongs to the type II topoisomerase GyrA/ParC subunit family.</text>
</comment>
<dbReference type="Gene3D" id="1.10.268.10">
    <property type="entry name" value="Topoisomerase, domain 3"/>
    <property type="match status" value="1"/>
</dbReference>
<feature type="domain" description="Topo IIA-type catalytic" evidence="9">
    <location>
        <begin position="53"/>
        <end position="460"/>
    </location>
</feature>
<dbReference type="NCBIfam" id="NF009397">
    <property type="entry name" value="PRK12758.1"/>
    <property type="match status" value="1"/>
</dbReference>
<keyword evidence="11" id="KW-1185">Reference proteome</keyword>
<feature type="region of interest" description="Disordered" evidence="8">
    <location>
        <begin position="1"/>
        <end position="29"/>
    </location>
</feature>
<evidence type="ECO:0000259" key="9">
    <source>
        <dbReference type="PROSITE" id="PS52040"/>
    </source>
</evidence>
<dbReference type="Gene3D" id="3.90.199.10">
    <property type="entry name" value="Topoisomerase II, domain 5"/>
    <property type="match status" value="1"/>
</dbReference>
<evidence type="ECO:0000256" key="2">
    <source>
        <dbReference type="ARBA" id="ARBA00008263"/>
    </source>
</evidence>
<dbReference type="PROSITE" id="PS52040">
    <property type="entry name" value="TOPO_IIA"/>
    <property type="match status" value="1"/>
</dbReference>
<dbReference type="InterPro" id="IPR013758">
    <property type="entry name" value="Topo_IIA_A/C_ab"/>
</dbReference>
<dbReference type="InterPro" id="IPR050220">
    <property type="entry name" value="Type_II_DNA_Topoisomerases"/>
</dbReference>
<dbReference type="SMART" id="SM00434">
    <property type="entry name" value="TOP4c"/>
    <property type="match status" value="1"/>
</dbReference>
<dbReference type="PANTHER" id="PTHR43493">
    <property type="entry name" value="DNA GYRASE/TOPOISOMERASE SUBUNIT A"/>
    <property type="match status" value="1"/>
</dbReference>
<dbReference type="Proteomes" id="UP000192907">
    <property type="component" value="Unassembled WGS sequence"/>
</dbReference>
<dbReference type="EMBL" id="FWZT01000009">
    <property type="protein sequence ID" value="SMF29292.1"/>
    <property type="molecule type" value="Genomic_DNA"/>
</dbReference>
<keyword evidence="5 6" id="KW-0413">Isomerase</keyword>
<keyword evidence="7" id="KW-0175">Coiled coil</keyword>
<dbReference type="AlphaFoldDB" id="A0A1Y6BUE4"/>
<evidence type="ECO:0000256" key="7">
    <source>
        <dbReference type="SAM" id="Coils"/>
    </source>
</evidence>
<sequence length="841" mass="94662">MTQETTNDKGSASVPSQSVPPAPGGAGGRGDVEDMYESWFLDYASYVILDRAVPNLYDGLKPVQRRILHAMSELEDGRYNKAANIIGHTMRYHPHGDMAIEDAMVKMAQKDLLIDTQGNWGNVATGDRAAAPRYIEARLTKFAKEVLFKDEVTEWQSSYDGRNKEPLTLPVKFPLLLVTGVEGIAVGLSTRVLPHNFNEVIDQAIGYLQGKSVTLYPDFLTGGSVDVRQYKDGRKTGRVKVRAKLEIVDNKTIKVADLPYGVTTASLIDSIISANDKGKIKVKKVEDNTAEFVEILVHLSPGVSPHVAMDALFAFTDCEVSLAPSCCVIRDTKPYFCSVTDLLQESVDHSKDLLELEYKIQKQALLEKLHLSSLELLFIEHKIYRKIENAENWDQVLATIRRGLKPFSKDMIRELTDDDISKLTEIKIKRITKFDRSKAEEHLVKLKEQIQEVDDKLSDMVATTISYFKKLKKEYGPGRERRTKIEVFETVEARAVAVVNQKLYINRREGFIGTSLKKDEFLFDCSDLDEIVAFTKDGQCMVSKVSEKTFYGKNIIYAGVFTRGDDKTVYHMIYQDGRGGPTYQKRFAMAAATRDRAYDLTRGNKGSRVHHFSVNPSGEGEVVEVILKPEAKARNKVIDVDFSELAIKTRSVKGLLVTKEPVANVDVVSRDAPVVESVDLWFDSKLRRLNVDKKGKKLGSFAGDDKIFTLYRSGSIELSGYDLDTYFDENILHMGKYSDDIIISCVYYHGEKKDYYVKRFKMEELSIGRREEFIPQEPGTKLLILSFNPEPAVEVSFKKGKRGTPDSEVLDLSDIVQPKGVKAIGNKLSRQSVKSVKLHKS</sequence>
<evidence type="ECO:0000256" key="8">
    <source>
        <dbReference type="SAM" id="MobiDB-lite"/>
    </source>
</evidence>
<dbReference type="PANTHER" id="PTHR43493:SF5">
    <property type="entry name" value="DNA GYRASE SUBUNIT A, CHLOROPLASTIC_MITOCHONDRIAL"/>
    <property type="match status" value="1"/>
</dbReference>
<evidence type="ECO:0000256" key="1">
    <source>
        <dbReference type="ARBA" id="ARBA00000185"/>
    </source>
</evidence>
<dbReference type="RefSeq" id="WP_132319354.1">
    <property type="nucleotide sequence ID" value="NZ_FWZT01000009.1"/>
</dbReference>
<dbReference type="NCBIfam" id="NF007209">
    <property type="entry name" value="PRK09631.1"/>
    <property type="match status" value="1"/>
</dbReference>
<evidence type="ECO:0000256" key="4">
    <source>
        <dbReference type="ARBA" id="ARBA00023125"/>
    </source>
</evidence>
<dbReference type="GO" id="GO:0005524">
    <property type="term" value="F:ATP binding"/>
    <property type="evidence" value="ECO:0007669"/>
    <property type="project" value="InterPro"/>
</dbReference>
<proteinExistence type="inferred from homology"/>
<dbReference type="OrthoDB" id="9806486at2"/>
<dbReference type="Gene3D" id="3.30.1360.40">
    <property type="match status" value="1"/>
</dbReference>
<dbReference type="InterPro" id="IPR013760">
    <property type="entry name" value="Topo_IIA-like_dom_sf"/>
</dbReference>
<keyword evidence="4 6" id="KW-0238">DNA-binding</keyword>
<organism evidence="10 11">
    <name type="scientific">Pseudobacteriovorax antillogorgiicola</name>
    <dbReference type="NCBI Taxonomy" id="1513793"/>
    <lineage>
        <taxon>Bacteria</taxon>
        <taxon>Pseudomonadati</taxon>
        <taxon>Bdellovibrionota</taxon>
        <taxon>Oligoflexia</taxon>
        <taxon>Oligoflexales</taxon>
        <taxon>Pseudobacteriovoracaceae</taxon>
        <taxon>Pseudobacteriovorax</taxon>
    </lineage>
</organism>
<dbReference type="SUPFAM" id="SSF56719">
    <property type="entry name" value="Type II DNA topoisomerase"/>
    <property type="match status" value="1"/>
</dbReference>
<dbReference type="GO" id="GO:0006265">
    <property type="term" value="P:DNA topological change"/>
    <property type="evidence" value="ECO:0007669"/>
    <property type="project" value="UniProtKB-UniRule"/>
</dbReference>
<dbReference type="STRING" id="1513793.SAMN06296036_10991"/>
<protein>
    <submittedName>
        <fullName evidence="10">Topoisomerase-4 subunit A</fullName>
    </submittedName>
</protein>
<dbReference type="InterPro" id="IPR002205">
    <property type="entry name" value="Topo_IIA_dom_A"/>
</dbReference>
<evidence type="ECO:0000256" key="6">
    <source>
        <dbReference type="PROSITE-ProRule" id="PRU01384"/>
    </source>
</evidence>
<feature type="coiled-coil region" evidence="7">
    <location>
        <begin position="436"/>
        <end position="463"/>
    </location>
</feature>